<dbReference type="EMBL" id="JBHEZX010000006">
    <property type="protein sequence ID" value="MFC1410805.1"/>
    <property type="molecule type" value="Genomic_DNA"/>
</dbReference>
<keyword evidence="2" id="KW-1185">Reference proteome</keyword>
<dbReference type="InterPro" id="IPR000086">
    <property type="entry name" value="NUDIX_hydrolase_dom"/>
</dbReference>
<dbReference type="InterPro" id="IPR039121">
    <property type="entry name" value="NUDT19"/>
</dbReference>
<gene>
    <name evidence="1" type="ORF">ACEZDG_16185</name>
</gene>
<keyword evidence="1" id="KW-0378">Hydrolase</keyword>
<protein>
    <submittedName>
        <fullName evidence="1">NUDIX hydrolase</fullName>
    </submittedName>
</protein>
<dbReference type="Gene3D" id="3.90.79.10">
    <property type="entry name" value="Nucleoside Triphosphate Pyrophosphohydrolase"/>
    <property type="match status" value="1"/>
</dbReference>
<proteinExistence type="predicted"/>
<dbReference type="PANTHER" id="PTHR12318">
    <property type="entry name" value="TESTOSTERONE-REGULATED PROTEIN RP2"/>
    <property type="match status" value="1"/>
</dbReference>
<comment type="caution">
    <text evidence="1">The sequence shown here is derived from an EMBL/GenBank/DDBJ whole genome shotgun (WGS) entry which is preliminary data.</text>
</comment>
<reference evidence="1 2" key="1">
    <citation type="submission" date="2024-09" db="EMBL/GenBank/DDBJ databases">
        <authorList>
            <person name="Lee S.D."/>
        </authorList>
    </citation>
    <scope>NUCLEOTIDE SEQUENCE [LARGE SCALE GENOMIC DNA]</scope>
    <source>
        <strain evidence="1 2">N1-1</strain>
    </source>
</reference>
<name>A0ABV6VAQ5_9ACTN</name>
<dbReference type="CDD" id="cd18870">
    <property type="entry name" value="NUDIX_AcylCoAdiphos_Nudt19"/>
    <property type="match status" value="1"/>
</dbReference>
<dbReference type="SUPFAM" id="SSF55811">
    <property type="entry name" value="Nudix"/>
    <property type="match status" value="1"/>
</dbReference>
<organism evidence="1 2">
    <name type="scientific">Streptacidiphilus alkalitolerans</name>
    <dbReference type="NCBI Taxonomy" id="3342712"/>
    <lineage>
        <taxon>Bacteria</taxon>
        <taxon>Bacillati</taxon>
        <taxon>Actinomycetota</taxon>
        <taxon>Actinomycetes</taxon>
        <taxon>Kitasatosporales</taxon>
        <taxon>Streptomycetaceae</taxon>
        <taxon>Streptacidiphilus</taxon>
    </lineage>
</organism>
<dbReference type="Proteomes" id="UP001592582">
    <property type="component" value="Unassembled WGS sequence"/>
</dbReference>
<sequence>MTLPPSWAERIAALGRGELTPPPPRLAATVVLLREAPPSEVPVAPTEAYLLRRRASMAFAGGMYAFPGGGVDPRDGTAAIGWAGPSAEEWAERLGCPPETARAVVCAAVRETFEESGVLLAGADADSVVADVSGEQWRADRAALEAHELSFAEFLTRRGLLLRSDLLGGWARWITPEFEDRRYDTWFFVAAVPQGQRTAEVPGEADRVEWLAPAEAVARAEAGEYLMLPPTVTTLRELARCIGADGADEAVSADDGRGDSKGDGAGPARVLAAAGGRSLGPIMARAETRADGRVSVSWDGYPELTMGSTER</sequence>
<evidence type="ECO:0000313" key="1">
    <source>
        <dbReference type="EMBL" id="MFC1410805.1"/>
    </source>
</evidence>
<evidence type="ECO:0000313" key="2">
    <source>
        <dbReference type="Proteomes" id="UP001592582"/>
    </source>
</evidence>
<dbReference type="GO" id="GO:0016787">
    <property type="term" value="F:hydrolase activity"/>
    <property type="evidence" value="ECO:0007669"/>
    <property type="project" value="UniProtKB-KW"/>
</dbReference>
<dbReference type="PANTHER" id="PTHR12318:SF0">
    <property type="entry name" value="ACYL-COENZYME A DIPHOSPHATASE NUDT19"/>
    <property type="match status" value="1"/>
</dbReference>
<accession>A0ABV6VAQ5</accession>
<dbReference type="PROSITE" id="PS51462">
    <property type="entry name" value="NUDIX"/>
    <property type="match status" value="1"/>
</dbReference>
<dbReference type="InterPro" id="IPR015797">
    <property type="entry name" value="NUDIX_hydrolase-like_dom_sf"/>
</dbReference>